<keyword evidence="3" id="KW-1185">Reference proteome</keyword>
<proteinExistence type="predicted"/>
<feature type="compositionally biased region" description="Basic residues" evidence="1">
    <location>
        <begin position="75"/>
        <end position="87"/>
    </location>
</feature>
<feature type="compositionally biased region" description="Polar residues" evidence="1">
    <location>
        <begin position="89"/>
        <end position="108"/>
    </location>
</feature>
<feature type="compositionally biased region" description="Polar residues" evidence="1">
    <location>
        <begin position="8"/>
        <end position="21"/>
    </location>
</feature>
<evidence type="ECO:0000256" key="1">
    <source>
        <dbReference type="SAM" id="MobiDB-lite"/>
    </source>
</evidence>
<feature type="region of interest" description="Disordered" evidence="1">
    <location>
        <begin position="54"/>
        <end position="108"/>
    </location>
</feature>
<evidence type="ECO:0000313" key="3">
    <source>
        <dbReference type="Proteomes" id="UP001163046"/>
    </source>
</evidence>
<dbReference type="EMBL" id="MU826833">
    <property type="protein sequence ID" value="KAJ7373013.1"/>
    <property type="molecule type" value="Genomic_DNA"/>
</dbReference>
<reference evidence="2" key="1">
    <citation type="submission" date="2023-01" db="EMBL/GenBank/DDBJ databases">
        <title>Genome assembly of the deep-sea coral Lophelia pertusa.</title>
        <authorList>
            <person name="Herrera S."/>
            <person name="Cordes E."/>
        </authorList>
    </citation>
    <scope>NUCLEOTIDE SEQUENCE</scope>
    <source>
        <strain evidence="2">USNM1676648</strain>
        <tissue evidence="2">Polyp</tissue>
    </source>
</reference>
<protein>
    <submittedName>
        <fullName evidence="2">Uncharacterized protein</fullName>
    </submittedName>
</protein>
<feature type="compositionally biased region" description="Basic and acidic residues" evidence="1">
    <location>
        <begin position="63"/>
        <end position="74"/>
    </location>
</feature>
<sequence length="108" mass="11840">MPDKPSDSDPSQLHSVDVSNSETVSLISSILDAKLQKTFDKSPAGWAAVEEYESDDLADDSEDEKKLRAAERRALSRIKQKSAKPRGSRLSNAPQNPRQFQATQVPGS</sequence>
<comment type="caution">
    <text evidence="2">The sequence shown here is derived from an EMBL/GenBank/DDBJ whole genome shotgun (WGS) entry which is preliminary data.</text>
</comment>
<dbReference type="Proteomes" id="UP001163046">
    <property type="component" value="Unassembled WGS sequence"/>
</dbReference>
<organism evidence="2 3">
    <name type="scientific">Desmophyllum pertusum</name>
    <dbReference type="NCBI Taxonomy" id="174260"/>
    <lineage>
        <taxon>Eukaryota</taxon>
        <taxon>Metazoa</taxon>
        <taxon>Cnidaria</taxon>
        <taxon>Anthozoa</taxon>
        <taxon>Hexacorallia</taxon>
        <taxon>Scleractinia</taxon>
        <taxon>Caryophylliina</taxon>
        <taxon>Caryophylliidae</taxon>
        <taxon>Desmophyllum</taxon>
    </lineage>
</organism>
<feature type="region of interest" description="Disordered" evidence="1">
    <location>
        <begin position="1"/>
        <end position="21"/>
    </location>
</feature>
<gene>
    <name evidence="2" type="ORF">OS493_015485</name>
</gene>
<evidence type="ECO:0000313" key="2">
    <source>
        <dbReference type="EMBL" id="KAJ7373013.1"/>
    </source>
</evidence>
<name>A0A9W9Z3F3_9CNID</name>
<dbReference type="AlphaFoldDB" id="A0A9W9Z3F3"/>
<accession>A0A9W9Z3F3</accession>